<dbReference type="RefSeq" id="WP_211856336.1">
    <property type="nucleotide sequence ID" value="NZ_JAAGBB010000061.1"/>
</dbReference>
<accession>A0ABS5F7L8</accession>
<feature type="signal peptide" evidence="1">
    <location>
        <begin position="1"/>
        <end position="30"/>
    </location>
</feature>
<name>A0ABS5F7L8_9PROT</name>
<protein>
    <submittedName>
        <fullName evidence="2">Uncharacterized protein</fullName>
    </submittedName>
</protein>
<keyword evidence="1" id="KW-0732">Signal</keyword>
<comment type="caution">
    <text evidence="2">The sequence shown here is derived from an EMBL/GenBank/DDBJ whole genome shotgun (WGS) entry which is preliminary data.</text>
</comment>
<feature type="chain" id="PRO_5045875403" evidence="1">
    <location>
        <begin position="31"/>
        <end position="90"/>
    </location>
</feature>
<evidence type="ECO:0000256" key="1">
    <source>
        <dbReference type="SAM" id="SignalP"/>
    </source>
</evidence>
<gene>
    <name evidence="2" type="ORF">GXW71_29680</name>
</gene>
<dbReference type="Proteomes" id="UP001196870">
    <property type="component" value="Unassembled WGS sequence"/>
</dbReference>
<proteinExistence type="predicted"/>
<reference evidence="3" key="1">
    <citation type="journal article" date="2021" name="Syst. Appl. Microbiol.">
        <title>Roseomonas hellenica sp. nov., isolated from roots of wild-growing Alkanna tinctoria.</title>
        <authorList>
            <person name="Rat A."/>
            <person name="Naranjo H.D."/>
            <person name="Lebbe L."/>
            <person name="Cnockaert M."/>
            <person name="Krigas N."/>
            <person name="Grigoriadou K."/>
            <person name="Maloupa E."/>
            <person name="Willems A."/>
        </authorList>
    </citation>
    <scope>NUCLEOTIDE SEQUENCE [LARGE SCALE GENOMIC DNA]</scope>
    <source>
        <strain evidence="3">LMG 31523</strain>
    </source>
</reference>
<evidence type="ECO:0000313" key="2">
    <source>
        <dbReference type="EMBL" id="MBR0668560.1"/>
    </source>
</evidence>
<evidence type="ECO:0000313" key="3">
    <source>
        <dbReference type="Proteomes" id="UP001196870"/>
    </source>
</evidence>
<keyword evidence="3" id="KW-1185">Reference proteome</keyword>
<dbReference type="EMBL" id="JAAGBB010000061">
    <property type="protein sequence ID" value="MBR0668560.1"/>
    <property type="molecule type" value="Genomic_DNA"/>
</dbReference>
<sequence length="90" mass="10286">MSVRLTRLIRIALLGAPLALIGLAQAPAQASPARALLPEAAAPAPMAQEVQYYGRPHRHHRRCWMEERRVRFRDAYGRVHVRVRPVRVCR</sequence>
<organism evidence="2 3">
    <name type="scientific">Plastoroseomonas hellenica</name>
    <dbReference type="NCBI Taxonomy" id="2687306"/>
    <lineage>
        <taxon>Bacteria</taxon>
        <taxon>Pseudomonadati</taxon>
        <taxon>Pseudomonadota</taxon>
        <taxon>Alphaproteobacteria</taxon>
        <taxon>Acetobacterales</taxon>
        <taxon>Acetobacteraceae</taxon>
        <taxon>Plastoroseomonas</taxon>
    </lineage>
</organism>